<gene>
    <name evidence="2" type="ordered locus">Runsl_0522</name>
</gene>
<feature type="domain" description="AAA+ ATPase" evidence="1">
    <location>
        <begin position="17"/>
        <end position="147"/>
    </location>
</feature>
<dbReference type="Gene3D" id="3.40.50.300">
    <property type="entry name" value="P-loop containing nucleotide triphosphate hydrolases"/>
    <property type="match status" value="1"/>
</dbReference>
<dbReference type="Pfam" id="PF13635">
    <property type="entry name" value="DUF4143"/>
    <property type="match status" value="1"/>
</dbReference>
<dbReference type="RefSeq" id="WP_013926290.1">
    <property type="nucleotide sequence ID" value="NC_015703.1"/>
</dbReference>
<dbReference type="EMBL" id="CP002859">
    <property type="protein sequence ID" value="AEI46966.1"/>
    <property type="molecule type" value="Genomic_DNA"/>
</dbReference>
<dbReference type="InterPro" id="IPR041682">
    <property type="entry name" value="AAA_14"/>
</dbReference>
<dbReference type="PANTHER" id="PTHR43566:SF1">
    <property type="entry name" value="AAA+ ATPASE DOMAIN-CONTAINING PROTEIN"/>
    <property type="match status" value="1"/>
</dbReference>
<protein>
    <submittedName>
        <fullName evidence="2">AAA ATPase</fullName>
    </submittedName>
</protein>
<name>A0A7U3ZGT8_RUNSL</name>
<dbReference type="KEGG" id="rsi:Runsl_0522"/>
<reference evidence="3" key="1">
    <citation type="submission" date="2011-06" db="EMBL/GenBank/DDBJ databases">
        <title>The complete genome of chromosome of Runella slithyformis DSM 19594.</title>
        <authorList>
            <consortium name="US DOE Joint Genome Institute (JGI-PGF)"/>
            <person name="Lucas S."/>
            <person name="Han J."/>
            <person name="Lapidus A."/>
            <person name="Bruce D."/>
            <person name="Goodwin L."/>
            <person name="Pitluck S."/>
            <person name="Peters L."/>
            <person name="Kyrpides N."/>
            <person name="Mavromatis K."/>
            <person name="Ivanova N."/>
            <person name="Ovchinnikova G."/>
            <person name="Zhang X."/>
            <person name="Misra M."/>
            <person name="Detter J.C."/>
            <person name="Tapia R."/>
            <person name="Han C."/>
            <person name="Land M."/>
            <person name="Hauser L."/>
            <person name="Markowitz V."/>
            <person name="Cheng J.-F."/>
            <person name="Hugenholtz P."/>
            <person name="Woyke T."/>
            <person name="Wu D."/>
            <person name="Tindall B."/>
            <person name="Faehrich R."/>
            <person name="Brambilla E."/>
            <person name="Klenk H.-P."/>
            <person name="Eisen J.A."/>
        </authorList>
    </citation>
    <scope>NUCLEOTIDE SEQUENCE [LARGE SCALE GENOMIC DNA]</scope>
    <source>
        <strain evidence="3">ATCC 29530 / DSM 19594 / LMG 11500 / NCIMB 11436 / LSU 4</strain>
    </source>
</reference>
<sequence length="376" mass="44633">MVIQRRIEEEFRKKLVAGKVNLLVGARRVGKTFLLKKIIQSIDEPYLWLNGDDESTHTLLAERSLQNYKRLTSGISILIIDEAQMIQDIGLKLKIIVDEFPHLKIIASGSSAYALSYKVGEPLVGRAHWHRLYPIAQTELQHYENYLETIRNLEERLIYGSYPEIFQIENFIEKERYIKEILDSYLFKDLLTFDEIRNSNKIRNLLKLIAFQIGKEISYEELGKQLGMSKNTVEKYLDLLSKVFVVYRVGGYSKNLRKEVSKSSRWYFYDNGVRNALIDNFNPISLRNDIGELWENYLMTERLKKNEYERKYKEIYFWRTYDQQEIDCIEVKNLELEAYEFKWGNRNVKVPKAFAEAYPEAKFEVITKENYLDFIQ</sequence>
<evidence type="ECO:0000313" key="2">
    <source>
        <dbReference type="EMBL" id="AEI46966.1"/>
    </source>
</evidence>
<accession>A0A7U3ZGT8</accession>
<dbReference type="SUPFAM" id="SSF52540">
    <property type="entry name" value="P-loop containing nucleoside triphosphate hydrolases"/>
    <property type="match status" value="1"/>
</dbReference>
<organism evidence="2 3">
    <name type="scientific">Runella slithyformis (strain ATCC 29530 / DSM 19594 / LMG 11500 / NCIMB 11436 / LSU 4)</name>
    <dbReference type="NCBI Taxonomy" id="761193"/>
    <lineage>
        <taxon>Bacteria</taxon>
        <taxon>Pseudomonadati</taxon>
        <taxon>Bacteroidota</taxon>
        <taxon>Cytophagia</taxon>
        <taxon>Cytophagales</taxon>
        <taxon>Spirosomataceae</taxon>
        <taxon>Runella</taxon>
    </lineage>
</organism>
<keyword evidence="3" id="KW-1185">Reference proteome</keyword>
<dbReference type="PANTHER" id="PTHR43566">
    <property type="entry name" value="CONSERVED PROTEIN"/>
    <property type="match status" value="1"/>
</dbReference>
<reference evidence="2 3" key="2">
    <citation type="journal article" date="2012" name="Stand. Genomic Sci.">
        <title>Complete genome sequence of the aquatic bacterium Runella slithyformis type strain (LSU 4(T)).</title>
        <authorList>
            <person name="Copeland A."/>
            <person name="Zhang X."/>
            <person name="Misra M."/>
            <person name="Lapidus A."/>
            <person name="Nolan M."/>
            <person name="Lucas S."/>
            <person name="Deshpande S."/>
            <person name="Cheng J.F."/>
            <person name="Tapia R."/>
            <person name="Goodwin L.A."/>
            <person name="Pitluck S."/>
            <person name="Liolios K."/>
            <person name="Pagani I."/>
            <person name="Ivanova N."/>
            <person name="Mikhailova N."/>
            <person name="Pati A."/>
            <person name="Chen A."/>
            <person name="Palaniappan K."/>
            <person name="Land M."/>
            <person name="Hauser L."/>
            <person name="Pan C."/>
            <person name="Jeffries C.D."/>
            <person name="Detter J.C."/>
            <person name="Brambilla E.M."/>
            <person name="Rohde M."/>
            <person name="Djao O.D."/>
            <person name="Goker M."/>
            <person name="Sikorski J."/>
            <person name="Tindall B.J."/>
            <person name="Woyke T."/>
            <person name="Bristow J."/>
            <person name="Eisen J.A."/>
            <person name="Markowitz V."/>
            <person name="Hugenholtz P."/>
            <person name="Kyrpides N.C."/>
            <person name="Klenk H.P."/>
            <person name="Mavromatis K."/>
        </authorList>
    </citation>
    <scope>NUCLEOTIDE SEQUENCE [LARGE SCALE GENOMIC DNA]</scope>
    <source>
        <strain evidence="3">ATCC 29530 / DSM 19594 / LMG 11500 / NCIMB 11436 / LSU 4</strain>
    </source>
</reference>
<dbReference type="SMART" id="SM00382">
    <property type="entry name" value="AAA"/>
    <property type="match status" value="1"/>
</dbReference>
<dbReference type="InterPro" id="IPR027417">
    <property type="entry name" value="P-loop_NTPase"/>
</dbReference>
<evidence type="ECO:0000313" key="3">
    <source>
        <dbReference type="Proteomes" id="UP000000493"/>
    </source>
</evidence>
<dbReference type="Proteomes" id="UP000000493">
    <property type="component" value="Chromosome"/>
</dbReference>
<dbReference type="AlphaFoldDB" id="A0A7U3ZGT8"/>
<dbReference type="InterPro" id="IPR025420">
    <property type="entry name" value="DUF4143"/>
</dbReference>
<proteinExistence type="predicted"/>
<dbReference type="Pfam" id="PF13173">
    <property type="entry name" value="AAA_14"/>
    <property type="match status" value="1"/>
</dbReference>
<dbReference type="InterPro" id="IPR003593">
    <property type="entry name" value="AAA+_ATPase"/>
</dbReference>
<evidence type="ECO:0000259" key="1">
    <source>
        <dbReference type="SMART" id="SM00382"/>
    </source>
</evidence>